<dbReference type="OrthoDB" id="9802328at2"/>
<comment type="similarity">
    <text evidence="1">Belongs to the class-I pyridoxal-phosphate-dependent aminotransferase family.</text>
</comment>
<proteinExistence type="inferred from homology"/>
<dbReference type="Gene3D" id="3.40.640.10">
    <property type="entry name" value="Type I PLP-dependent aspartate aminotransferase-like (Major domain)"/>
    <property type="match status" value="1"/>
</dbReference>
<feature type="domain" description="Aminotransferase class I/classII large" evidence="2">
    <location>
        <begin position="61"/>
        <end position="370"/>
    </location>
</feature>
<dbReference type="GO" id="GO:0008483">
    <property type="term" value="F:transaminase activity"/>
    <property type="evidence" value="ECO:0007669"/>
    <property type="project" value="UniProtKB-KW"/>
</dbReference>
<dbReference type="STRING" id="1776384.GCA_900086585_03572"/>
<evidence type="ECO:0000259" key="2">
    <source>
        <dbReference type="Pfam" id="PF00155"/>
    </source>
</evidence>
<dbReference type="SUPFAM" id="SSF53383">
    <property type="entry name" value="PLP-dependent transferases"/>
    <property type="match status" value="1"/>
</dbReference>
<protein>
    <recommendedName>
        <fullName evidence="1">Aminotransferase</fullName>
        <ecNumber evidence="1">2.6.1.-</ecNumber>
    </recommendedName>
</protein>
<dbReference type="InterPro" id="IPR004838">
    <property type="entry name" value="NHTrfase_class1_PyrdxlP-BS"/>
</dbReference>
<evidence type="ECO:0000313" key="3">
    <source>
        <dbReference type="EMBL" id="RHJ88018.1"/>
    </source>
</evidence>
<dbReference type="PANTHER" id="PTHR43510">
    <property type="entry name" value="AMINOTRANSFERASE FUNCTION, HYPOTHETICAL (EUROFUNG)"/>
    <property type="match status" value="1"/>
</dbReference>
<comment type="caution">
    <text evidence="3">The sequence shown here is derived from an EMBL/GenBank/DDBJ whole genome shotgun (WGS) entry which is preliminary data.</text>
</comment>
<dbReference type="PROSITE" id="PS00105">
    <property type="entry name" value="AA_TRANSFER_CLASS_1"/>
    <property type="match status" value="1"/>
</dbReference>
<evidence type="ECO:0000313" key="4">
    <source>
        <dbReference type="Proteomes" id="UP000284841"/>
    </source>
</evidence>
<sequence length="379" mass="42659">MILADFLVEQWLNPMDSKAEHNFGTSCVKALTMDELFRVTEQDENAFLKDLSTMSLHYHHGDSTGSPRVKKAVAGLYPKADVDPKHVMMVHGGTGANDIVIMGLLEKGDNIVVIKPTYQQHYDIPKSMGIETRIVQLKEEEEYLLNMKELSKAVDGNTKLIALSNPNNPTGATLYEDGLQELVEIARSVDAYILCDEIYRGMDETYMPSILDFGYDKAISVSSLSKMFSMAGTRIGWIVTKDEYAYKNFENRRSYNTICCGIIDEIVGAIAMENYKKVWARARSILAPNKQMVYDWVKTQPHLSLHGDAKGTTCLIRYDYDITSTDMAVDAMEKARILLCHGACFDEEPAFRLGYGGFTDRNQLQESLDALSDYLKTLE</sequence>
<dbReference type="Proteomes" id="UP000284841">
    <property type="component" value="Unassembled WGS sequence"/>
</dbReference>
<gene>
    <name evidence="3" type="ORF">DW099_06245</name>
</gene>
<dbReference type="CDD" id="cd00609">
    <property type="entry name" value="AAT_like"/>
    <property type="match status" value="1"/>
</dbReference>
<dbReference type="PANTHER" id="PTHR43510:SF1">
    <property type="entry name" value="AMINOTRANSFERASE FUNCTION, HYPOTHETICAL (EUROFUNG)"/>
    <property type="match status" value="1"/>
</dbReference>
<keyword evidence="1 3" id="KW-0032">Aminotransferase</keyword>
<dbReference type="Gene3D" id="3.90.1150.10">
    <property type="entry name" value="Aspartate Aminotransferase, domain 1"/>
    <property type="match status" value="1"/>
</dbReference>
<keyword evidence="4" id="KW-1185">Reference proteome</keyword>
<dbReference type="InterPro" id="IPR015421">
    <property type="entry name" value="PyrdxlP-dep_Trfase_major"/>
</dbReference>
<comment type="cofactor">
    <cofactor evidence="1">
        <name>pyridoxal 5'-phosphate</name>
        <dbReference type="ChEBI" id="CHEBI:597326"/>
    </cofactor>
</comment>
<evidence type="ECO:0000256" key="1">
    <source>
        <dbReference type="RuleBase" id="RU000481"/>
    </source>
</evidence>
<organism evidence="3 4">
    <name type="scientific">Emergencia timonensis</name>
    <dbReference type="NCBI Taxonomy" id="1776384"/>
    <lineage>
        <taxon>Bacteria</taxon>
        <taxon>Bacillati</taxon>
        <taxon>Bacillota</taxon>
        <taxon>Clostridia</taxon>
        <taxon>Peptostreptococcales</taxon>
        <taxon>Anaerovoracaceae</taxon>
        <taxon>Emergencia</taxon>
    </lineage>
</organism>
<dbReference type="InterPro" id="IPR015422">
    <property type="entry name" value="PyrdxlP-dep_Trfase_small"/>
</dbReference>
<keyword evidence="1 3" id="KW-0808">Transferase</keyword>
<dbReference type="InterPro" id="IPR004839">
    <property type="entry name" value="Aminotransferase_I/II_large"/>
</dbReference>
<dbReference type="AlphaFoldDB" id="A0A415E320"/>
<dbReference type="EMBL" id="QRMS01000002">
    <property type="protein sequence ID" value="RHJ88018.1"/>
    <property type="molecule type" value="Genomic_DNA"/>
</dbReference>
<name>A0A415E320_9FIRM</name>
<dbReference type="RefSeq" id="WP_118334477.1">
    <property type="nucleotide sequence ID" value="NZ_AP025567.1"/>
</dbReference>
<dbReference type="GO" id="GO:0030170">
    <property type="term" value="F:pyridoxal phosphate binding"/>
    <property type="evidence" value="ECO:0007669"/>
    <property type="project" value="InterPro"/>
</dbReference>
<dbReference type="Pfam" id="PF00155">
    <property type="entry name" value="Aminotran_1_2"/>
    <property type="match status" value="1"/>
</dbReference>
<reference evidence="3 4" key="1">
    <citation type="submission" date="2018-08" db="EMBL/GenBank/DDBJ databases">
        <title>A genome reference for cultivated species of the human gut microbiota.</title>
        <authorList>
            <person name="Zou Y."/>
            <person name="Xue W."/>
            <person name="Luo G."/>
        </authorList>
    </citation>
    <scope>NUCLEOTIDE SEQUENCE [LARGE SCALE GENOMIC DNA]</scope>
    <source>
        <strain evidence="3 4">AM07-24</strain>
    </source>
</reference>
<accession>A0A415E320</accession>
<dbReference type="InterPro" id="IPR015424">
    <property type="entry name" value="PyrdxlP-dep_Trfase"/>
</dbReference>
<dbReference type="EC" id="2.6.1.-" evidence="1"/>